<feature type="active site" description="Proton acceptor" evidence="4">
    <location>
        <position position="14"/>
    </location>
</feature>
<dbReference type="SUPFAM" id="SSF49899">
    <property type="entry name" value="Concanavalin A-like lectins/glucanases"/>
    <property type="match status" value="1"/>
</dbReference>
<feature type="site" description="Important for catalytic activity, responsible for pKa modulation of the active site Glu and correct orientation of both the proton donor and substrate" evidence="5">
    <location>
        <position position="127"/>
    </location>
</feature>
<dbReference type="CDD" id="cd09000">
    <property type="entry name" value="GH43_SXA-like"/>
    <property type="match status" value="1"/>
</dbReference>
<organism evidence="8 9">
    <name type="scientific">Bifidobacterium choerinum</name>
    <dbReference type="NCBI Taxonomy" id="35760"/>
    <lineage>
        <taxon>Bacteria</taxon>
        <taxon>Bacillati</taxon>
        <taxon>Actinomycetota</taxon>
        <taxon>Actinomycetes</taxon>
        <taxon>Bifidobacteriales</taxon>
        <taxon>Bifidobacteriaceae</taxon>
        <taxon>Bifidobacterium</taxon>
    </lineage>
</organism>
<evidence type="ECO:0000256" key="6">
    <source>
        <dbReference type="RuleBase" id="RU361187"/>
    </source>
</evidence>
<dbReference type="InterPro" id="IPR041542">
    <property type="entry name" value="GH43_C2"/>
</dbReference>
<dbReference type="EC" id="3.2.1.37" evidence="8"/>
<name>A0A087AIC1_9BIFI</name>
<evidence type="ECO:0000256" key="2">
    <source>
        <dbReference type="ARBA" id="ARBA00022801"/>
    </source>
</evidence>
<evidence type="ECO:0000256" key="5">
    <source>
        <dbReference type="PIRSR" id="PIRSR606710-2"/>
    </source>
</evidence>
<dbReference type="GO" id="GO:0009044">
    <property type="term" value="F:xylan 1,4-beta-xylosidase activity"/>
    <property type="evidence" value="ECO:0007669"/>
    <property type="project" value="UniProtKB-EC"/>
</dbReference>
<evidence type="ECO:0000259" key="7">
    <source>
        <dbReference type="Pfam" id="PF17851"/>
    </source>
</evidence>
<dbReference type="Pfam" id="PF17851">
    <property type="entry name" value="GH43_C2"/>
    <property type="match status" value="1"/>
</dbReference>
<feature type="active site" description="Proton donor" evidence="4">
    <location>
        <position position="187"/>
    </location>
</feature>
<evidence type="ECO:0000256" key="4">
    <source>
        <dbReference type="PIRSR" id="PIRSR606710-1"/>
    </source>
</evidence>
<dbReference type="InterPro" id="IPR051795">
    <property type="entry name" value="Glycosyl_Hydrlase_43"/>
</dbReference>
<keyword evidence="3 6" id="KW-0326">Glycosidase</keyword>
<dbReference type="Gene3D" id="2.115.10.20">
    <property type="entry name" value="Glycosyl hydrolase domain, family 43"/>
    <property type="match status" value="1"/>
</dbReference>
<dbReference type="InterPro" id="IPR023296">
    <property type="entry name" value="Glyco_hydro_beta-prop_sf"/>
</dbReference>
<dbReference type="eggNOG" id="COG3507">
    <property type="taxonomic scope" value="Bacteria"/>
</dbReference>
<reference evidence="8 9" key="1">
    <citation type="submission" date="2014-03" db="EMBL/GenBank/DDBJ databases">
        <title>Genomics of Bifidobacteria.</title>
        <authorList>
            <person name="Ventura M."/>
            <person name="Milani C."/>
            <person name="Lugli G.A."/>
        </authorList>
    </citation>
    <scope>NUCLEOTIDE SEQUENCE [LARGE SCALE GENOMIC DNA]</scope>
    <source>
        <strain evidence="8 9">LMG 10510</strain>
    </source>
</reference>
<dbReference type="RefSeq" id="WP_024540325.1">
    <property type="nucleotide sequence ID" value="NZ_JGYU01000001.1"/>
</dbReference>
<evidence type="ECO:0000313" key="9">
    <source>
        <dbReference type="Proteomes" id="UP000028995"/>
    </source>
</evidence>
<evidence type="ECO:0000313" key="8">
    <source>
        <dbReference type="EMBL" id="KFI58521.1"/>
    </source>
</evidence>
<evidence type="ECO:0000256" key="1">
    <source>
        <dbReference type="ARBA" id="ARBA00009865"/>
    </source>
</evidence>
<dbReference type="STRING" id="35760.BCHO_0568"/>
<keyword evidence="2 6" id="KW-0378">Hydrolase</keyword>
<dbReference type="GO" id="GO:0005975">
    <property type="term" value="P:carbohydrate metabolic process"/>
    <property type="evidence" value="ECO:0007669"/>
    <property type="project" value="InterPro"/>
</dbReference>
<keyword evidence="9" id="KW-1185">Reference proteome</keyword>
<dbReference type="EMBL" id="JGYU01000001">
    <property type="protein sequence ID" value="KFI58521.1"/>
    <property type="molecule type" value="Genomic_DNA"/>
</dbReference>
<dbReference type="Proteomes" id="UP000028995">
    <property type="component" value="Unassembled WGS sequence"/>
</dbReference>
<accession>A0A087AIC1</accession>
<sequence>MPIANPILPGSHPDPALIRVGDTYYLVNSTFEWWPPLNLHRSTDLRHWEPLASPITSAAQLDLRGDPSGFGVWAPDLSYAHGRFWLVYSDVASVKASFTDCRNYLMTAERIEGPWSEPIALNGVGFDARMFHDDDGRSYLVQQTCDFREYKPPFAGITLTEFDVDAMRLKPRTARIIWKGSGHGAVEGPHLYHIGDWYYLFAAEGGTGYDHRESVACSRSLDAASFEPMPGNPLLTSADDPELPLQKQGHASLVDTPDGAWYIAHLCARPWRSAADAADGDGMRGWSTLGRETALQRVVWDDDGWPHVVGGRHGLRVVPSPDEAAAVPDAPAEPVAAGTVVAAGFADDARLPVGWKTLRVPLGDAARFEPGRLTLRGQDSPCSVFDVSLVARPWTAVANEASVHVDFAPWSFQQMAGLIQYYGGALWSAIVVTWNEDVGARVVEVVRNDDNVTASFLRGRAPRVPDGCDSVWLRTTVDIDRYRYAYSFDGVDWKDVGVAFDARMLTDEYAEHAGRGFFTGAFVGVFATDMTGYGAEARFADFTYEDLGDRDE</sequence>
<dbReference type="InterPro" id="IPR006710">
    <property type="entry name" value="Glyco_hydro_43"/>
</dbReference>
<proteinExistence type="inferred from homology"/>
<comment type="caution">
    <text evidence="8">The sequence shown here is derived from an EMBL/GenBank/DDBJ whole genome shotgun (WGS) entry which is preliminary data.</text>
</comment>
<dbReference type="PANTHER" id="PTHR42812:SF12">
    <property type="entry name" value="BETA-XYLOSIDASE-RELATED"/>
    <property type="match status" value="1"/>
</dbReference>
<dbReference type="PANTHER" id="PTHR42812">
    <property type="entry name" value="BETA-XYLOSIDASE"/>
    <property type="match status" value="1"/>
</dbReference>
<protein>
    <submittedName>
        <fullName evidence="8">Beta-xylosidase</fullName>
        <ecNumber evidence="8">3.2.1.37</ecNumber>
    </submittedName>
</protein>
<comment type="similarity">
    <text evidence="1 6">Belongs to the glycosyl hydrolase 43 family.</text>
</comment>
<dbReference type="Pfam" id="PF04616">
    <property type="entry name" value="Glyco_hydro_43"/>
    <property type="match status" value="1"/>
</dbReference>
<evidence type="ECO:0000256" key="3">
    <source>
        <dbReference type="ARBA" id="ARBA00023295"/>
    </source>
</evidence>
<dbReference type="SUPFAM" id="SSF75005">
    <property type="entry name" value="Arabinanase/levansucrase/invertase"/>
    <property type="match status" value="1"/>
</dbReference>
<dbReference type="InterPro" id="IPR013320">
    <property type="entry name" value="ConA-like_dom_sf"/>
</dbReference>
<feature type="domain" description="Beta-xylosidase C-terminal Concanavalin A-like" evidence="7">
    <location>
        <begin position="348"/>
        <end position="545"/>
    </location>
</feature>
<dbReference type="AlphaFoldDB" id="A0A087AIC1"/>
<dbReference type="Gene3D" id="2.60.120.200">
    <property type="match status" value="1"/>
</dbReference>
<gene>
    <name evidence="8" type="ORF">BCHO_0568</name>
</gene>
<dbReference type="OrthoDB" id="9801455at2"/>